<dbReference type="GO" id="GO:0000166">
    <property type="term" value="F:nucleotide binding"/>
    <property type="evidence" value="ECO:0007669"/>
    <property type="project" value="InterPro"/>
</dbReference>
<protein>
    <submittedName>
        <fullName evidence="1">Alanyl-tRNA synthetase</fullName>
    </submittedName>
</protein>
<sequence length="318" mass="34017">MFPMYSSTRVVFPDRCSEATARILDVRRLPPSAPAPSDTDGPSGVPAGAWWVIADLTPFHPVDHTWPDQPGDSGHLEVGGVRLPVADCLTAARSVDGGPVHVGRDIPVRRGGEGHHWYAAHVLDAELDDGEARDLIGERAELRVDVPRRQALSAAHSACHLVGLGLNAALRDLWRKPVAVDGLGRPDFDGMAIASSRLTESGSTDVHRLGSSLRRRGFVATDLGERLADVQAEVSATVSGWLAADAPIAVGTNGDRLEDRRTWECTLPEGTHRTWCGGTHPERTGDVEVTAVALALAEDAKTLTVTTRTSVRGGKPWQ</sequence>
<dbReference type="GO" id="GO:0004812">
    <property type="term" value="F:aminoacyl-tRNA ligase activity"/>
    <property type="evidence" value="ECO:0007669"/>
    <property type="project" value="UniProtKB-KW"/>
</dbReference>
<dbReference type="Gene3D" id="3.30.980.10">
    <property type="entry name" value="Threonyl-trna Synthetase, Chain A, domain 2"/>
    <property type="match status" value="1"/>
</dbReference>
<dbReference type="AlphaFoldDB" id="A0A1M7PQN0"/>
<keyword evidence="1" id="KW-0030">Aminoacyl-tRNA synthetase</keyword>
<proteinExistence type="predicted"/>
<keyword evidence="2" id="KW-1185">Reference proteome</keyword>
<dbReference type="InterPro" id="IPR018163">
    <property type="entry name" value="Thr/Ala-tRNA-synth_IIc_edit"/>
</dbReference>
<reference evidence="1 2" key="1">
    <citation type="submission" date="2016-11" db="EMBL/GenBank/DDBJ databases">
        <authorList>
            <person name="Jaros S."/>
            <person name="Januszkiewicz K."/>
            <person name="Wedrychowicz H."/>
        </authorList>
    </citation>
    <scope>NUCLEOTIDE SEQUENCE [LARGE SCALE GENOMIC DNA]</scope>
    <source>
        <strain evidence="1 2">CGMCC 4.2025</strain>
    </source>
</reference>
<dbReference type="EMBL" id="FRBI01000025">
    <property type="protein sequence ID" value="SHN19638.1"/>
    <property type="molecule type" value="Genomic_DNA"/>
</dbReference>
<organism evidence="1 2">
    <name type="scientific">Actinacidiphila paucisporea</name>
    <dbReference type="NCBI Taxonomy" id="310782"/>
    <lineage>
        <taxon>Bacteria</taxon>
        <taxon>Bacillati</taxon>
        <taxon>Actinomycetota</taxon>
        <taxon>Actinomycetes</taxon>
        <taxon>Kitasatosporales</taxon>
        <taxon>Streptomycetaceae</taxon>
        <taxon>Actinacidiphila</taxon>
    </lineage>
</organism>
<accession>A0A1M7PQN0</accession>
<evidence type="ECO:0000313" key="2">
    <source>
        <dbReference type="Proteomes" id="UP000184111"/>
    </source>
</evidence>
<evidence type="ECO:0000313" key="1">
    <source>
        <dbReference type="EMBL" id="SHN19638.1"/>
    </source>
</evidence>
<dbReference type="STRING" id="310782.SAMN05216499_12513"/>
<dbReference type="Proteomes" id="UP000184111">
    <property type="component" value="Unassembled WGS sequence"/>
</dbReference>
<keyword evidence="1" id="KW-0436">Ligase</keyword>
<dbReference type="SUPFAM" id="SSF55186">
    <property type="entry name" value="ThrRS/AlaRS common domain"/>
    <property type="match status" value="1"/>
</dbReference>
<gene>
    <name evidence="1" type="ORF">SAMN05216499_12513</name>
</gene>
<name>A0A1M7PQN0_9ACTN</name>